<dbReference type="InterPro" id="IPR054508">
    <property type="entry name" value="PIR1-like_C"/>
</dbReference>
<feature type="signal peptide" evidence="1">
    <location>
        <begin position="1"/>
        <end position="16"/>
    </location>
</feature>
<comment type="caution">
    <text evidence="4">The sequence shown here is derived from an EMBL/GenBank/DDBJ whole genome shotgun (WGS) entry which is preliminary data.</text>
</comment>
<protein>
    <submittedName>
        <fullName evidence="4">Ubiquitin 3 binding protein But2</fullName>
    </submittedName>
</protein>
<dbReference type="EMBL" id="WWBZ02000022">
    <property type="protein sequence ID" value="KAF4307614.1"/>
    <property type="molecule type" value="Genomic_DNA"/>
</dbReference>
<dbReference type="PANTHER" id="PTHR39613">
    <property type="entry name" value="ANCHORED CELL WALL PROTEIN, PUTATIVE (AFU_ORTHOLOGUE AFUA_4G08960)-RELATED"/>
    <property type="match status" value="1"/>
</dbReference>
<reference evidence="4" key="1">
    <citation type="submission" date="2020-04" db="EMBL/GenBank/DDBJ databases">
        <title>Genome Assembly and Annotation of Botryosphaeria dothidea sdau 11-99, a Latent Pathogen of Apple Fruit Ring Rot in China.</title>
        <authorList>
            <person name="Yu C."/>
            <person name="Diao Y."/>
            <person name="Lu Q."/>
            <person name="Zhao J."/>
            <person name="Cui S."/>
            <person name="Peng C."/>
            <person name="He B."/>
            <person name="Liu H."/>
        </authorList>
    </citation>
    <scope>NUCLEOTIDE SEQUENCE [LARGE SCALE GENOMIC DNA]</scope>
    <source>
        <strain evidence="4">Sdau11-99</strain>
    </source>
</reference>
<feature type="domain" description="Cell wall mannoprotein PIR1-like C-terminal" evidence="3">
    <location>
        <begin position="74"/>
        <end position="145"/>
    </location>
</feature>
<dbReference type="Pfam" id="PF22799">
    <property type="entry name" value="PIR1-like_C"/>
    <property type="match status" value="1"/>
</dbReference>
<organism evidence="4 5">
    <name type="scientific">Botryosphaeria dothidea</name>
    <dbReference type="NCBI Taxonomy" id="55169"/>
    <lineage>
        <taxon>Eukaryota</taxon>
        <taxon>Fungi</taxon>
        <taxon>Dikarya</taxon>
        <taxon>Ascomycota</taxon>
        <taxon>Pezizomycotina</taxon>
        <taxon>Dothideomycetes</taxon>
        <taxon>Dothideomycetes incertae sedis</taxon>
        <taxon>Botryosphaeriales</taxon>
        <taxon>Botryosphaeriaceae</taxon>
        <taxon>Botryosphaeria</taxon>
    </lineage>
</organism>
<gene>
    <name evidence="4" type="ORF">GTA08_BOTSDO04789</name>
</gene>
<dbReference type="AlphaFoldDB" id="A0A8H4N1Q9"/>
<keyword evidence="1" id="KW-0732">Signal</keyword>
<dbReference type="PANTHER" id="PTHR39613:SF1">
    <property type="entry name" value="ANCHORED CELL WALL PROTEIN, PUTATIVE (AFU_ORTHOLOGUE AFUA_4G08960)-RELATED"/>
    <property type="match status" value="1"/>
</dbReference>
<evidence type="ECO:0000313" key="4">
    <source>
        <dbReference type="EMBL" id="KAF4307614.1"/>
    </source>
</evidence>
<name>A0A8H4N1Q9_9PEZI</name>
<evidence type="ECO:0000259" key="3">
    <source>
        <dbReference type="Pfam" id="PF22799"/>
    </source>
</evidence>
<keyword evidence="5" id="KW-1185">Reference proteome</keyword>
<dbReference type="OrthoDB" id="4657524at2759"/>
<sequence length="407" mass="43873">MKTAIFALGLALGANAAPTSTECWFSIHAYGVQGTVSEGDWGMVAQLPDGQLRIGQSNLKSKSKFCLNRSTFGLKDQNGFGCIIAGRERQFQCDHGKAPFTGWNVGCDGIVTFQGSATFWSCATGDHGGYNIYTDQLPGDYCTMVTLIADAQCHASCKTPTVPQLPKTPTVPPMPKFPTVPRLPIAPVTRPSAPTPTCKGSPQCPGGSQCSGPSCSSSSHLIPLKCPGPDCAGHQVDTCKGKPGCYKTWSCPAVLKGSWEFPHLIVPVNRRQPDHAFGTQYFGSVSSYEKTYFNFDIGQHLEGKQCTVNFMFPTKDQLETSDFSLTGSGMVSAGWTKEVSQSVTWNTAPRCPNAKSFKVQPGNSYVLAKGECKPGVMGFMMEGGVDSYLHWFQDFNPCPMGLYITVE</sequence>
<proteinExistence type="predicted"/>
<evidence type="ECO:0000259" key="2">
    <source>
        <dbReference type="Pfam" id="PF09792"/>
    </source>
</evidence>
<accession>A0A8H4N1Q9</accession>
<feature type="domain" description="Ubiquitin 3 binding protein But2 C-terminal" evidence="2">
    <location>
        <begin position="260"/>
        <end position="397"/>
    </location>
</feature>
<dbReference type="InterPro" id="IPR018620">
    <property type="entry name" value="Ubiquitin3-bd_protein_But2_C"/>
</dbReference>
<dbReference type="Proteomes" id="UP000572817">
    <property type="component" value="Unassembled WGS sequence"/>
</dbReference>
<evidence type="ECO:0000256" key="1">
    <source>
        <dbReference type="SAM" id="SignalP"/>
    </source>
</evidence>
<feature type="chain" id="PRO_5034520138" evidence="1">
    <location>
        <begin position="17"/>
        <end position="407"/>
    </location>
</feature>
<evidence type="ECO:0000313" key="5">
    <source>
        <dbReference type="Proteomes" id="UP000572817"/>
    </source>
</evidence>
<dbReference type="Pfam" id="PF09792">
    <property type="entry name" value="But2"/>
    <property type="match status" value="1"/>
</dbReference>